<feature type="domain" description="HTH arsR-type" evidence="5">
    <location>
        <begin position="15"/>
        <end position="109"/>
    </location>
</feature>
<name>A0ABV5X425_9MICO</name>
<dbReference type="PROSITE" id="PS50987">
    <property type="entry name" value="HTH_ARSR_2"/>
    <property type="match status" value="1"/>
</dbReference>
<keyword evidence="1" id="KW-0805">Transcription regulation</keyword>
<dbReference type="InterPro" id="IPR051011">
    <property type="entry name" value="Metal_resp_trans_reg"/>
</dbReference>
<evidence type="ECO:0000256" key="1">
    <source>
        <dbReference type="ARBA" id="ARBA00023015"/>
    </source>
</evidence>
<evidence type="ECO:0000256" key="3">
    <source>
        <dbReference type="ARBA" id="ARBA00023163"/>
    </source>
</evidence>
<reference evidence="6 7" key="1">
    <citation type="submission" date="2024-09" db="EMBL/GenBank/DDBJ databases">
        <authorList>
            <person name="Sun Q."/>
            <person name="Mori K."/>
        </authorList>
    </citation>
    <scope>NUCLEOTIDE SEQUENCE [LARGE SCALE GENOMIC DNA]</scope>
    <source>
        <strain evidence="6 7">JCM 11683</strain>
    </source>
</reference>
<dbReference type="Proteomes" id="UP001589707">
    <property type="component" value="Unassembled WGS sequence"/>
</dbReference>
<comment type="caution">
    <text evidence="6">The sequence shown here is derived from an EMBL/GenBank/DDBJ whole genome shotgun (WGS) entry which is preliminary data.</text>
</comment>
<dbReference type="InterPro" id="IPR011991">
    <property type="entry name" value="ArsR-like_HTH"/>
</dbReference>
<evidence type="ECO:0000259" key="5">
    <source>
        <dbReference type="PROSITE" id="PS50987"/>
    </source>
</evidence>
<dbReference type="Gene3D" id="1.10.10.10">
    <property type="entry name" value="Winged helix-like DNA-binding domain superfamily/Winged helix DNA-binding domain"/>
    <property type="match status" value="1"/>
</dbReference>
<dbReference type="InterPro" id="IPR036388">
    <property type="entry name" value="WH-like_DNA-bd_sf"/>
</dbReference>
<dbReference type="PANTHER" id="PTHR43132">
    <property type="entry name" value="ARSENICAL RESISTANCE OPERON REPRESSOR ARSR-RELATED"/>
    <property type="match status" value="1"/>
</dbReference>
<feature type="region of interest" description="Disordered" evidence="4">
    <location>
        <begin position="108"/>
        <end position="129"/>
    </location>
</feature>
<keyword evidence="3" id="KW-0804">Transcription</keyword>
<gene>
    <name evidence="6" type="ORF">ACFFN1_10330</name>
</gene>
<protein>
    <submittedName>
        <fullName evidence="6">ArsR/SmtB family transcription factor</fullName>
    </submittedName>
</protein>
<dbReference type="RefSeq" id="WP_376840648.1">
    <property type="nucleotide sequence ID" value="NZ_JBHMAU010000066.1"/>
</dbReference>
<dbReference type="InterPro" id="IPR036390">
    <property type="entry name" value="WH_DNA-bd_sf"/>
</dbReference>
<dbReference type="Pfam" id="PF01022">
    <property type="entry name" value="HTH_5"/>
    <property type="match status" value="1"/>
</dbReference>
<sequence length="129" mass="13990">MSHEANVEIAVPEVPTQAQVDVAAETFRMLSSSTRLFIVWHLLHGERDVSSLAEECGVSVQVVSQHLAKMRLAGLVSSRRDGKHIFYVVDDPHVVTMVAEIFDHIAPDGSLAPDPGPRTAAPLRVQADG</sequence>
<accession>A0ABV5X425</accession>
<dbReference type="PRINTS" id="PR00778">
    <property type="entry name" value="HTHARSR"/>
</dbReference>
<proteinExistence type="predicted"/>
<keyword evidence="7" id="KW-1185">Reference proteome</keyword>
<organism evidence="6 7">
    <name type="scientific">Brevibacterium otitidis</name>
    <dbReference type="NCBI Taxonomy" id="53364"/>
    <lineage>
        <taxon>Bacteria</taxon>
        <taxon>Bacillati</taxon>
        <taxon>Actinomycetota</taxon>
        <taxon>Actinomycetes</taxon>
        <taxon>Micrococcales</taxon>
        <taxon>Brevibacteriaceae</taxon>
        <taxon>Brevibacterium</taxon>
    </lineage>
</organism>
<evidence type="ECO:0000313" key="6">
    <source>
        <dbReference type="EMBL" id="MFB9776791.1"/>
    </source>
</evidence>
<dbReference type="SMART" id="SM00418">
    <property type="entry name" value="HTH_ARSR"/>
    <property type="match status" value="1"/>
</dbReference>
<evidence type="ECO:0000256" key="4">
    <source>
        <dbReference type="SAM" id="MobiDB-lite"/>
    </source>
</evidence>
<dbReference type="PANTHER" id="PTHR43132:SF8">
    <property type="entry name" value="HTH-TYPE TRANSCRIPTIONAL REGULATOR KMTR"/>
    <property type="match status" value="1"/>
</dbReference>
<dbReference type="EMBL" id="JBHMAU010000066">
    <property type="protein sequence ID" value="MFB9776791.1"/>
    <property type="molecule type" value="Genomic_DNA"/>
</dbReference>
<dbReference type="CDD" id="cd00090">
    <property type="entry name" value="HTH_ARSR"/>
    <property type="match status" value="1"/>
</dbReference>
<evidence type="ECO:0000313" key="7">
    <source>
        <dbReference type="Proteomes" id="UP001589707"/>
    </source>
</evidence>
<dbReference type="NCBIfam" id="NF033788">
    <property type="entry name" value="HTH_metalloreg"/>
    <property type="match status" value="1"/>
</dbReference>
<dbReference type="InterPro" id="IPR001845">
    <property type="entry name" value="HTH_ArsR_DNA-bd_dom"/>
</dbReference>
<keyword evidence="2" id="KW-0238">DNA-binding</keyword>
<evidence type="ECO:0000256" key="2">
    <source>
        <dbReference type="ARBA" id="ARBA00023125"/>
    </source>
</evidence>
<dbReference type="SUPFAM" id="SSF46785">
    <property type="entry name" value="Winged helix' DNA-binding domain"/>
    <property type="match status" value="1"/>
</dbReference>